<name>A0A6P8Y0F3_THRPL</name>
<keyword evidence="9" id="KW-1185">Reference proteome</keyword>
<dbReference type="OrthoDB" id="5973346at2759"/>
<feature type="signal peptide" evidence="8">
    <location>
        <begin position="1"/>
        <end position="19"/>
    </location>
</feature>
<keyword evidence="6" id="KW-0472">Membrane</keyword>
<evidence type="ECO:0000313" key="10">
    <source>
        <dbReference type="RefSeq" id="XP_034232938.1"/>
    </source>
</evidence>
<sequence>MSNWKLLRAILLPRNIALAAVPIAVNAKEEPQKGKTALRPSELPIYTEELVKKAAPETANDEVSAIEELVGTVRKEFCSLAGEVNSLTNKASAVVKENLEASNEILDFLKEEDNVLPRAGAIALGGLTGFVFGLRGGFFKRLIYMSFGAGGVAALCYPKEAEEYFNEGMVEVRKYGLIGHHLATSILDDLRGTSSDSGSSPAKEEKEKK</sequence>
<dbReference type="GO" id="GO:0042407">
    <property type="term" value="P:cristae formation"/>
    <property type="evidence" value="ECO:0007669"/>
    <property type="project" value="InterPro"/>
</dbReference>
<evidence type="ECO:0000256" key="7">
    <source>
        <dbReference type="RuleBase" id="RU363021"/>
    </source>
</evidence>
<evidence type="ECO:0000256" key="2">
    <source>
        <dbReference type="ARBA" id="ARBA00010904"/>
    </source>
</evidence>
<comment type="function">
    <text evidence="7">Component of the MICOS complex, a large protein complex of the mitochondrial inner membrane that plays crucial roles in the maintenance of crista junctions, inner membrane architecture, and formation of contact sites to the outer membrane.</text>
</comment>
<dbReference type="FunCoup" id="A0A6P8Y0F3">
    <property type="interactions" value="356"/>
</dbReference>
<dbReference type="GeneID" id="117640523"/>
<evidence type="ECO:0000256" key="8">
    <source>
        <dbReference type="SAM" id="SignalP"/>
    </source>
</evidence>
<feature type="chain" id="PRO_5027804171" description="MICOS complex subunit" evidence="8">
    <location>
        <begin position="20"/>
        <end position="209"/>
    </location>
</feature>
<comment type="subcellular location">
    <subcellularLocation>
        <location evidence="7">Mitochondrion inner membrane</location>
    </subcellularLocation>
    <subcellularLocation>
        <location evidence="1">Mitochondrion membrane</location>
    </subcellularLocation>
</comment>
<reference evidence="10" key="1">
    <citation type="submission" date="2025-08" db="UniProtKB">
        <authorList>
            <consortium name="RefSeq"/>
        </authorList>
    </citation>
    <scope>IDENTIFICATION</scope>
    <source>
        <tissue evidence="10">Total insect</tissue>
    </source>
</reference>
<evidence type="ECO:0000256" key="1">
    <source>
        <dbReference type="ARBA" id="ARBA00004325"/>
    </source>
</evidence>
<accession>A0A6P8Y0F3</accession>
<evidence type="ECO:0000256" key="3">
    <source>
        <dbReference type="ARBA" id="ARBA00022692"/>
    </source>
</evidence>
<dbReference type="AlphaFoldDB" id="A0A6P8Y0F3"/>
<keyword evidence="8" id="KW-0732">Signal</keyword>
<evidence type="ECO:0000256" key="6">
    <source>
        <dbReference type="ARBA" id="ARBA00023136"/>
    </source>
</evidence>
<dbReference type="PANTHER" id="PTHR14564">
    <property type="entry name" value="MICOS COMPLEX SUBUNIT MIC26 / MIC27 FAMILY MEMBER"/>
    <property type="match status" value="1"/>
</dbReference>
<gene>
    <name evidence="10" type="primary">LOC117640523</name>
</gene>
<evidence type="ECO:0000256" key="5">
    <source>
        <dbReference type="ARBA" id="ARBA00023128"/>
    </source>
</evidence>
<dbReference type="Proteomes" id="UP000515158">
    <property type="component" value="Unplaced"/>
</dbReference>
<keyword evidence="7" id="KW-0999">Mitochondrion inner membrane</keyword>
<dbReference type="CTD" id="41959"/>
<evidence type="ECO:0000256" key="4">
    <source>
        <dbReference type="ARBA" id="ARBA00022989"/>
    </source>
</evidence>
<keyword evidence="4" id="KW-1133">Transmembrane helix</keyword>
<proteinExistence type="inferred from homology"/>
<dbReference type="InterPro" id="IPR033182">
    <property type="entry name" value="MIC26/MIC27_animal"/>
</dbReference>
<protein>
    <recommendedName>
        <fullName evidence="7">MICOS complex subunit</fullName>
    </recommendedName>
</protein>
<dbReference type="GO" id="GO:0061617">
    <property type="term" value="C:MICOS complex"/>
    <property type="evidence" value="ECO:0007669"/>
    <property type="project" value="UniProtKB-UniRule"/>
</dbReference>
<dbReference type="InParanoid" id="A0A6P8Y0F3"/>
<dbReference type="Pfam" id="PF09769">
    <property type="entry name" value="ApoO"/>
    <property type="match status" value="1"/>
</dbReference>
<comment type="similarity">
    <text evidence="2">Belongs to the apolipoprotein O/MICOS complex subunit Mic27 family.</text>
</comment>
<dbReference type="InterPro" id="IPR019166">
    <property type="entry name" value="MIC26/MIC27"/>
</dbReference>
<comment type="subunit">
    <text evidence="7">Component of the mitochondrial contact site and cristae organizing system (MICOS) complex.</text>
</comment>
<evidence type="ECO:0000313" key="9">
    <source>
        <dbReference type="Proteomes" id="UP000515158"/>
    </source>
</evidence>
<keyword evidence="5 7" id="KW-0496">Mitochondrion</keyword>
<dbReference type="RefSeq" id="XP_034232938.1">
    <property type="nucleotide sequence ID" value="XM_034377047.1"/>
</dbReference>
<organism evidence="10">
    <name type="scientific">Thrips palmi</name>
    <name type="common">Melon thrips</name>
    <dbReference type="NCBI Taxonomy" id="161013"/>
    <lineage>
        <taxon>Eukaryota</taxon>
        <taxon>Metazoa</taxon>
        <taxon>Ecdysozoa</taxon>
        <taxon>Arthropoda</taxon>
        <taxon>Hexapoda</taxon>
        <taxon>Insecta</taxon>
        <taxon>Pterygota</taxon>
        <taxon>Neoptera</taxon>
        <taxon>Paraneoptera</taxon>
        <taxon>Thysanoptera</taxon>
        <taxon>Terebrantia</taxon>
        <taxon>Thripoidea</taxon>
        <taxon>Thripidae</taxon>
        <taxon>Thrips</taxon>
    </lineage>
</organism>
<keyword evidence="3" id="KW-0812">Transmembrane</keyword>
<dbReference type="KEGG" id="tpal:117640523"/>